<organism evidence="2 3">
    <name type="scientific">Paenibacillus oralis</name>
    <dbReference type="NCBI Taxonomy" id="2490856"/>
    <lineage>
        <taxon>Bacteria</taxon>
        <taxon>Bacillati</taxon>
        <taxon>Bacillota</taxon>
        <taxon>Bacilli</taxon>
        <taxon>Bacillales</taxon>
        <taxon>Paenibacillaceae</taxon>
        <taxon>Paenibacillus</taxon>
    </lineage>
</organism>
<evidence type="ECO:0000256" key="1">
    <source>
        <dbReference type="SAM" id="Phobius"/>
    </source>
</evidence>
<feature type="transmembrane region" description="Helical" evidence="1">
    <location>
        <begin position="14"/>
        <end position="32"/>
    </location>
</feature>
<dbReference type="EMBL" id="RRCN01000002">
    <property type="protein sequence ID" value="RRJ54784.1"/>
    <property type="molecule type" value="Genomic_DNA"/>
</dbReference>
<sequence length="67" mass="7834">MNIIAIPTQELPPIYYFVLGFTTIFVAAREYIKKEVILWNNEKNVHERSLWRPEGEQPPLEGIADSF</sequence>
<proteinExistence type="predicted"/>
<protein>
    <submittedName>
        <fullName evidence="2">Uncharacterized protein</fullName>
    </submittedName>
</protein>
<dbReference type="RefSeq" id="WP_128635868.1">
    <property type="nucleotide sequence ID" value="NZ_RRCN01000002.1"/>
</dbReference>
<accession>A0A3P3TB80</accession>
<name>A0A3P3TB80_9BACL</name>
<gene>
    <name evidence="2" type="ORF">EHV15_34910</name>
</gene>
<keyword evidence="1" id="KW-0472">Membrane</keyword>
<dbReference type="Proteomes" id="UP000267017">
    <property type="component" value="Unassembled WGS sequence"/>
</dbReference>
<reference evidence="2 3" key="1">
    <citation type="submission" date="2018-11" db="EMBL/GenBank/DDBJ databases">
        <title>Genome sequencing of Paenibacillus sp. KCOM 3021 (= ChDC PVNT-B20).</title>
        <authorList>
            <person name="Kook J.-K."/>
            <person name="Park S.-N."/>
            <person name="Lim Y.K."/>
        </authorList>
    </citation>
    <scope>NUCLEOTIDE SEQUENCE [LARGE SCALE GENOMIC DNA]</scope>
    <source>
        <strain evidence="2 3">KCOM 3021</strain>
    </source>
</reference>
<keyword evidence="1" id="KW-1133">Transmembrane helix</keyword>
<keyword evidence="3" id="KW-1185">Reference proteome</keyword>
<keyword evidence="1" id="KW-0812">Transmembrane</keyword>
<evidence type="ECO:0000313" key="2">
    <source>
        <dbReference type="EMBL" id="RRJ54784.1"/>
    </source>
</evidence>
<evidence type="ECO:0000313" key="3">
    <source>
        <dbReference type="Proteomes" id="UP000267017"/>
    </source>
</evidence>
<comment type="caution">
    <text evidence="2">The sequence shown here is derived from an EMBL/GenBank/DDBJ whole genome shotgun (WGS) entry which is preliminary data.</text>
</comment>
<dbReference type="AlphaFoldDB" id="A0A3P3TB80"/>